<dbReference type="Proteomes" id="UP000000304">
    <property type="component" value="Chromosome 2R"/>
</dbReference>
<evidence type="ECO:0000313" key="2">
    <source>
        <dbReference type="EMBL" id="EDX07120.1"/>
    </source>
</evidence>
<feature type="transmembrane region" description="Helical" evidence="1">
    <location>
        <begin position="175"/>
        <end position="197"/>
    </location>
</feature>
<feature type="transmembrane region" description="Helical" evidence="1">
    <location>
        <begin position="145"/>
        <end position="163"/>
    </location>
</feature>
<keyword evidence="1" id="KW-1133">Transmembrane helix</keyword>
<name>B4QFX5_DROSI</name>
<feature type="transmembrane region" description="Helical" evidence="1">
    <location>
        <begin position="203"/>
        <end position="225"/>
    </location>
</feature>
<feature type="transmembrane region" description="Helical" evidence="1">
    <location>
        <begin position="101"/>
        <end position="125"/>
    </location>
</feature>
<keyword evidence="1" id="KW-0812">Transmembrane</keyword>
<organism evidence="2 3">
    <name type="scientific">Drosophila simulans</name>
    <name type="common">Fruit fly</name>
    <dbReference type="NCBI Taxonomy" id="7240"/>
    <lineage>
        <taxon>Eukaryota</taxon>
        <taxon>Metazoa</taxon>
        <taxon>Ecdysozoa</taxon>
        <taxon>Arthropoda</taxon>
        <taxon>Hexapoda</taxon>
        <taxon>Insecta</taxon>
        <taxon>Pterygota</taxon>
        <taxon>Neoptera</taxon>
        <taxon>Endopterygota</taxon>
        <taxon>Diptera</taxon>
        <taxon>Brachycera</taxon>
        <taxon>Muscomorpha</taxon>
        <taxon>Ephydroidea</taxon>
        <taxon>Drosophilidae</taxon>
        <taxon>Drosophila</taxon>
        <taxon>Sophophora</taxon>
    </lineage>
</organism>
<feature type="transmembrane region" description="Helical" evidence="1">
    <location>
        <begin position="237"/>
        <end position="257"/>
    </location>
</feature>
<proteinExistence type="predicted"/>
<dbReference type="AlphaFoldDB" id="B4QFX5"/>
<gene>
    <name evidence="2" type="primary">Dsim\GD11070</name>
    <name evidence="2" type="ORF">Dsim_GD11070</name>
</gene>
<accession>B4QFX5</accession>
<dbReference type="HOGENOM" id="CLU_974087_0_0_1"/>
<evidence type="ECO:0000256" key="1">
    <source>
        <dbReference type="SAM" id="Phobius"/>
    </source>
</evidence>
<reference evidence="2 3" key="1">
    <citation type="journal article" date="2007" name="Nature">
        <title>Evolution of genes and genomes on the Drosophila phylogeny.</title>
        <authorList>
            <consortium name="Drosophila 12 Genomes Consortium"/>
            <person name="Clark A.G."/>
            <person name="Eisen M.B."/>
            <person name="Smith D.R."/>
            <person name="Bergman C.M."/>
            <person name="Oliver B."/>
            <person name="Markow T.A."/>
            <person name="Kaufman T.C."/>
            <person name="Kellis M."/>
            <person name="Gelbart W."/>
            <person name="Iyer V.N."/>
            <person name="Pollard D.A."/>
            <person name="Sackton T.B."/>
            <person name="Larracuente A.M."/>
            <person name="Singh N.D."/>
            <person name="Abad J.P."/>
            <person name="Abt D.N."/>
            <person name="Adryan B."/>
            <person name="Aguade M."/>
            <person name="Akashi H."/>
            <person name="Anderson W.W."/>
            <person name="Aquadro C.F."/>
            <person name="Ardell D.H."/>
            <person name="Arguello R."/>
            <person name="Artieri C.G."/>
            <person name="Barbash D.A."/>
            <person name="Barker D."/>
            <person name="Barsanti P."/>
            <person name="Batterham P."/>
            <person name="Batzoglou S."/>
            <person name="Begun D."/>
            <person name="Bhutkar A."/>
            <person name="Blanco E."/>
            <person name="Bosak S.A."/>
            <person name="Bradley R.K."/>
            <person name="Brand A.D."/>
            <person name="Brent M.R."/>
            <person name="Brooks A.N."/>
            <person name="Brown R.H."/>
            <person name="Butlin R.K."/>
            <person name="Caggese C."/>
            <person name="Calvi B.R."/>
            <person name="Bernardo de Carvalho A."/>
            <person name="Caspi A."/>
            <person name="Castrezana S."/>
            <person name="Celniker S.E."/>
            <person name="Chang J.L."/>
            <person name="Chapple C."/>
            <person name="Chatterji S."/>
            <person name="Chinwalla A."/>
            <person name="Civetta A."/>
            <person name="Clifton S.W."/>
            <person name="Comeron J.M."/>
            <person name="Costello J.C."/>
            <person name="Coyne J.A."/>
            <person name="Daub J."/>
            <person name="David R.G."/>
            <person name="Delcher A.L."/>
            <person name="Delehaunty K."/>
            <person name="Do C.B."/>
            <person name="Ebling H."/>
            <person name="Edwards K."/>
            <person name="Eickbush T."/>
            <person name="Evans J.D."/>
            <person name="Filipski A."/>
            <person name="Findeiss S."/>
            <person name="Freyhult E."/>
            <person name="Fulton L."/>
            <person name="Fulton R."/>
            <person name="Garcia A.C."/>
            <person name="Gardiner A."/>
            <person name="Garfield D.A."/>
            <person name="Garvin B.E."/>
            <person name="Gibson G."/>
            <person name="Gilbert D."/>
            <person name="Gnerre S."/>
            <person name="Godfrey J."/>
            <person name="Good R."/>
            <person name="Gotea V."/>
            <person name="Gravely B."/>
            <person name="Greenberg A.J."/>
            <person name="Griffiths-Jones S."/>
            <person name="Gross S."/>
            <person name="Guigo R."/>
            <person name="Gustafson E.A."/>
            <person name="Haerty W."/>
            <person name="Hahn M.W."/>
            <person name="Halligan D.L."/>
            <person name="Halpern A.L."/>
            <person name="Halter G.M."/>
            <person name="Han M.V."/>
            <person name="Heger A."/>
            <person name="Hillier L."/>
            <person name="Hinrichs A.S."/>
            <person name="Holmes I."/>
            <person name="Hoskins R.A."/>
            <person name="Hubisz M.J."/>
            <person name="Hultmark D."/>
            <person name="Huntley M.A."/>
            <person name="Jaffe D.B."/>
            <person name="Jagadeeshan S."/>
            <person name="Jeck W.R."/>
            <person name="Johnson J."/>
            <person name="Jones C.D."/>
            <person name="Jordan W.C."/>
            <person name="Karpen G.H."/>
            <person name="Kataoka E."/>
            <person name="Keightley P.D."/>
            <person name="Kheradpour P."/>
            <person name="Kirkness E.F."/>
            <person name="Koerich L.B."/>
            <person name="Kristiansen K."/>
            <person name="Kudrna D."/>
            <person name="Kulathinal R.J."/>
            <person name="Kumar S."/>
            <person name="Kwok R."/>
            <person name="Lander E."/>
            <person name="Langley C.H."/>
            <person name="Lapoint R."/>
            <person name="Lazzaro B.P."/>
            <person name="Lee S.J."/>
            <person name="Levesque L."/>
            <person name="Li R."/>
            <person name="Lin C.F."/>
            <person name="Lin M.F."/>
            <person name="Lindblad-Toh K."/>
            <person name="Llopart A."/>
            <person name="Long M."/>
            <person name="Low L."/>
            <person name="Lozovsky E."/>
            <person name="Lu J."/>
            <person name="Luo M."/>
            <person name="Machado C.A."/>
            <person name="Makalowski W."/>
            <person name="Marzo M."/>
            <person name="Matsuda M."/>
            <person name="Matzkin L."/>
            <person name="McAllister B."/>
            <person name="McBride C.S."/>
            <person name="McKernan B."/>
            <person name="McKernan K."/>
            <person name="Mendez-Lago M."/>
            <person name="Minx P."/>
            <person name="Mollenhauer M.U."/>
            <person name="Montooth K."/>
            <person name="Mount S.M."/>
            <person name="Mu X."/>
            <person name="Myers E."/>
            <person name="Negre B."/>
            <person name="Newfeld S."/>
            <person name="Nielsen R."/>
            <person name="Noor M.A."/>
            <person name="O'Grady P."/>
            <person name="Pachter L."/>
            <person name="Papaceit M."/>
            <person name="Parisi M.J."/>
            <person name="Parisi M."/>
            <person name="Parts L."/>
            <person name="Pedersen J.S."/>
            <person name="Pesole G."/>
            <person name="Phillippy A.M."/>
            <person name="Ponting C.P."/>
            <person name="Pop M."/>
            <person name="Porcelli D."/>
            <person name="Powell J.R."/>
            <person name="Prohaska S."/>
            <person name="Pruitt K."/>
            <person name="Puig M."/>
            <person name="Quesneville H."/>
            <person name="Ram K.R."/>
            <person name="Rand D."/>
            <person name="Rasmussen M.D."/>
            <person name="Reed L.K."/>
            <person name="Reenan R."/>
            <person name="Reily A."/>
            <person name="Remington K.A."/>
            <person name="Rieger T.T."/>
            <person name="Ritchie M.G."/>
            <person name="Robin C."/>
            <person name="Rogers Y.H."/>
            <person name="Rohde C."/>
            <person name="Rozas J."/>
            <person name="Rubenfield M.J."/>
            <person name="Ruiz A."/>
            <person name="Russo S."/>
            <person name="Salzberg S.L."/>
            <person name="Sanchez-Gracia A."/>
            <person name="Saranga D.J."/>
            <person name="Sato H."/>
            <person name="Schaeffer S.W."/>
            <person name="Schatz M.C."/>
            <person name="Schlenke T."/>
            <person name="Schwartz R."/>
            <person name="Segarra C."/>
            <person name="Singh R.S."/>
            <person name="Sirot L."/>
            <person name="Sirota M."/>
            <person name="Sisneros N.B."/>
            <person name="Smith C.D."/>
            <person name="Smith T.F."/>
            <person name="Spieth J."/>
            <person name="Stage D.E."/>
            <person name="Stark A."/>
            <person name="Stephan W."/>
            <person name="Strausberg R.L."/>
            <person name="Strempel S."/>
            <person name="Sturgill D."/>
            <person name="Sutton G."/>
            <person name="Sutton G.G."/>
            <person name="Tao W."/>
            <person name="Teichmann S."/>
            <person name="Tobari Y.N."/>
            <person name="Tomimura Y."/>
            <person name="Tsolas J.M."/>
            <person name="Valente V.L."/>
            <person name="Venter E."/>
            <person name="Venter J.C."/>
            <person name="Vicario S."/>
            <person name="Vieira F.G."/>
            <person name="Vilella A.J."/>
            <person name="Villasante A."/>
            <person name="Walenz B."/>
            <person name="Wang J."/>
            <person name="Wasserman M."/>
            <person name="Watts T."/>
            <person name="Wilson D."/>
            <person name="Wilson R.K."/>
            <person name="Wing R.A."/>
            <person name="Wolfner M.F."/>
            <person name="Wong A."/>
            <person name="Wong G.K."/>
            <person name="Wu C.I."/>
            <person name="Wu G."/>
            <person name="Yamamoto D."/>
            <person name="Yang H.P."/>
            <person name="Yang S.P."/>
            <person name="Yorke J.A."/>
            <person name="Yoshida K."/>
            <person name="Zdobnov E."/>
            <person name="Zhang P."/>
            <person name="Zhang Y."/>
            <person name="Zimin A.V."/>
            <person name="Baldwin J."/>
            <person name="Abdouelleil A."/>
            <person name="Abdulkadir J."/>
            <person name="Abebe A."/>
            <person name="Abera B."/>
            <person name="Abreu J."/>
            <person name="Acer S.C."/>
            <person name="Aftuck L."/>
            <person name="Alexander A."/>
            <person name="An P."/>
            <person name="Anderson E."/>
            <person name="Anderson S."/>
            <person name="Arachi H."/>
            <person name="Azer M."/>
            <person name="Bachantsang P."/>
            <person name="Barry A."/>
            <person name="Bayul T."/>
            <person name="Berlin A."/>
            <person name="Bessette D."/>
            <person name="Bloom T."/>
            <person name="Blye J."/>
            <person name="Boguslavskiy L."/>
            <person name="Bonnet C."/>
            <person name="Boukhgalter B."/>
            <person name="Bourzgui I."/>
            <person name="Brown A."/>
            <person name="Cahill P."/>
            <person name="Channer S."/>
            <person name="Cheshatsang Y."/>
            <person name="Chuda L."/>
            <person name="Citroen M."/>
            <person name="Collymore A."/>
            <person name="Cooke P."/>
            <person name="Costello M."/>
            <person name="D'Aco K."/>
            <person name="Daza R."/>
            <person name="De Haan G."/>
            <person name="DeGray S."/>
            <person name="DeMaso C."/>
            <person name="Dhargay N."/>
            <person name="Dooley K."/>
            <person name="Dooley E."/>
            <person name="Doricent M."/>
            <person name="Dorje P."/>
            <person name="Dorjee K."/>
            <person name="Dupes A."/>
            <person name="Elong R."/>
            <person name="Falk J."/>
            <person name="Farina A."/>
            <person name="Faro S."/>
            <person name="Ferguson D."/>
            <person name="Fisher S."/>
            <person name="Foley C.D."/>
            <person name="Franke A."/>
            <person name="Friedrich D."/>
            <person name="Gadbois L."/>
            <person name="Gearin G."/>
            <person name="Gearin C.R."/>
            <person name="Giannoukos G."/>
            <person name="Goode T."/>
            <person name="Graham J."/>
            <person name="Grandbois E."/>
            <person name="Grewal S."/>
            <person name="Gyaltsen K."/>
            <person name="Hafez N."/>
            <person name="Hagos B."/>
            <person name="Hall J."/>
            <person name="Henson C."/>
            <person name="Hollinger A."/>
            <person name="Honan T."/>
            <person name="Huard M.D."/>
            <person name="Hughes L."/>
            <person name="Hurhula B."/>
            <person name="Husby M.E."/>
            <person name="Kamat A."/>
            <person name="Kanga B."/>
            <person name="Kashin S."/>
            <person name="Khazanovich D."/>
            <person name="Kisner P."/>
            <person name="Lance K."/>
            <person name="Lara M."/>
            <person name="Lee W."/>
            <person name="Lennon N."/>
            <person name="Letendre F."/>
            <person name="LeVine R."/>
            <person name="Lipovsky A."/>
            <person name="Liu X."/>
            <person name="Liu J."/>
            <person name="Liu S."/>
            <person name="Lokyitsang T."/>
            <person name="Lokyitsang Y."/>
            <person name="Lubonja R."/>
            <person name="Lui A."/>
            <person name="MacDonald P."/>
            <person name="Magnisalis V."/>
            <person name="Maru K."/>
            <person name="Matthews C."/>
            <person name="McCusker W."/>
            <person name="McDonough S."/>
            <person name="Mehta T."/>
            <person name="Meldrim J."/>
            <person name="Meneus L."/>
            <person name="Mihai O."/>
            <person name="Mihalev A."/>
            <person name="Mihova T."/>
            <person name="Mittelman R."/>
            <person name="Mlenga V."/>
            <person name="Montmayeur A."/>
            <person name="Mulrain L."/>
            <person name="Navidi A."/>
            <person name="Naylor J."/>
            <person name="Negash T."/>
            <person name="Nguyen T."/>
            <person name="Nguyen N."/>
            <person name="Nicol R."/>
            <person name="Norbu C."/>
            <person name="Norbu N."/>
            <person name="Novod N."/>
            <person name="O'Neill B."/>
            <person name="Osman S."/>
            <person name="Markiewicz E."/>
            <person name="Oyono O.L."/>
            <person name="Patti C."/>
            <person name="Phunkhang P."/>
            <person name="Pierre F."/>
            <person name="Priest M."/>
            <person name="Raghuraman S."/>
            <person name="Rege F."/>
            <person name="Reyes R."/>
            <person name="Rise C."/>
            <person name="Rogov P."/>
            <person name="Ross K."/>
            <person name="Ryan E."/>
            <person name="Settipalli S."/>
            <person name="Shea T."/>
            <person name="Sherpa N."/>
            <person name="Shi L."/>
            <person name="Shih D."/>
            <person name="Sparrow T."/>
            <person name="Spaulding J."/>
            <person name="Stalker J."/>
            <person name="Stange-Thomann N."/>
            <person name="Stavropoulos S."/>
            <person name="Stone C."/>
            <person name="Strader C."/>
            <person name="Tesfaye S."/>
            <person name="Thomson T."/>
            <person name="Thoulutsang Y."/>
            <person name="Thoulutsang D."/>
            <person name="Topham K."/>
            <person name="Topping I."/>
            <person name="Tsamla T."/>
            <person name="Vassiliev H."/>
            <person name="Vo A."/>
            <person name="Wangchuk T."/>
            <person name="Wangdi T."/>
            <person name="Weiand M."/>
            <person name="Wilkinson J."/>
            <person name="Wilson A."/>
            <person name="Yadav S."/>
            <person name="Young G."/>
            <person name="Yu Q."/>
            <person name="Zembek L."/>
            <person name="Zhong D."/>
            <person name="Zimmer A."/>
            <person name="Zwirko Z."/>
            <person name="Jaffe D.B."/>
            <person name="Alvarez P."/>
            <person name="Brockman W."/>
            <person name="Butler J."/>
            <person name="Chin C."/>
            <person name="Gnerre S."/>
            <person name="Grabherr M."/>
            <person name="Kleber M."/>
            <person name="Mauceli E."/>
            <person name="MacCallum I."/>
        </authorList>
    </citation>
    <scope>NUCLEOTIDE SEQUENCE [LARGE SCALE GENOMIC DNA]</scope>
    <source>
        <strain evidence="3">white501</strain>
    </source>
</reference>
<sequence>MLLMAAVNPLNDPDDFIDERQRLTLTYAATMAADDEDASFPLRGLDFPPRSGSICFRARHPTLHIPWQLSSPPVQWSVLRPVLLEGSFILALAGRKCQQGLIVGLIGCLGVGRTVTLMGGLVHRVGPTLERVGRTVGNGGRTGGLVHRVGLIFGLVGSNLVGARDQIRNFRVVRTACGLVGLAVGLRVTGGFGILLVGCLVMGRLLVGLGGGIVGLLMGGAVGGLTNRGGVGLKGRIVSLGGGGFGLGGGGLGIGLGGGGARLGLSSGSGRVSGAFGGEYACVPWI</sequence>
<keyword evidence="3" id="KW-1185">Reference proteome</keyword>
<dbReference type="EMBL" id="CM000362">
    <property type="protein sequence ID" value="EDX07120.1"/>
    <property type="molecule type" value="Genomic_DNA"/>
</dbReference>
<keyword evidence="1" id="KW-0472">Membrane</keyword>
<protein>
    <submittedName>
        <fullName evidence="2">GD11070</fullName>
    </submittedName>
</protein>
<evidence type="ECO:0000313" key="3">
    <source>
        <dbReference type="Proteomes" id="UP000000304"/>
    </source>
</evidence>